<name>A0A1I6HK17_9RHOB</name>
<gene>
    <name evidence="2" type="ORF">SAMN04488002_3099</name>
</gene>
<keyword evidence="1" id="KW-0812">Transmembrane</keyword>
<feature type="transmembrane region" description="Helical" evidence="1">
    <location>
        <begin position="59"/>
        <end position="80"/>
    </location>
</feature>
<protein>
    <recommendedName>
        <fullName evidence="4">DUF998 domain-containing protein</fullName>
    </recommendedName>
</protein>
<dbReference type="EMBL" id="FOYO01000001">
    <property type="protein sequence ID" value="SFR54805.1"/>
    <property type="molecule type" value="Genomic_DNA"/>
</dbReference>
<dbReference type="STRING" id="670154.SAMN04488002_3099"/>
<keyword evidence="1" id="KW-0472">Membrane</keyword>
<dbReference type="AlphaFoldDB" id="A0A1I6HK17"/>
<accession>A0A1I6HK17</accession>
<dbReference type="Pfam" id="PF06197">
    <property type="entry name" value="DUF998"/>
    <property type="match status" value="1"/>
</dbReference>
<dbReference type="Proteomes" id="UP000199658">
    <property type="component" value="Unassembled WGS sequence"/>
</dbReference>
<evidence type="ECO:0000313" key="2">
    <source>
        <dbReference type="EMBL" id="SFR54805.1"/>
    </source>
</evidence>
<dbReference type="PROSITE" id="PS51257">
    <property type="entry name" value="PROKAR_LIPOPROTEIN"/>
    <property type="match status" value="1"/>
</dbReference>
<sequence length="212" mass="22258">MDKQKYGSERPHLLLCLGVLGLLGCVSLISATIIGPYFVPNHDWVADTISDLAAGEGEIIMDVGLYGFAIGLMATALAASHAHLGNVGWSVGILSLAALAALVIIIGARNEYGDGDSDGVVIHIYLVYGLGIFFLLAPLCMASGAGCHAPWAKVACFVLAGLWAVAAPVFFFLPTGIDGLYERALGAIACAFVILLSVIFIQRARQAREEKP</sequence>
<feature type="transmembrane region" description="Helical" evidence="1">
    <location>
        <begin position="154"/>
        <end position="172"/>
    </location>
</feature>
<reference evidence="3" key="1">
    <citation type="submission" date="2016-10" db="EMBL/GenBank/DDBJ databases">
        <authorList>
            <person name="Varghese N."/>
            <person name="Submissions S."/>
        </authorList>
    </citation>
    <scope>NUCLEOTIDE SEQUENCE [LARGE SCALE GENOMIC DNA]</scope>
    <source>
        <strain evidence="3">DSM 26921</strain>
    </source>
</reference>
<feature type="transmembrane region" description="Helical" evidence="1">
    <location>
        <begin position="120"/>
        <end position="142"/>
    </location>
</feature>
<feature type="transmembrane region" description="Helical" evidence="1">
    <location>
        <begin position="87"/>
        <end position="108"/>
    </location>
</feature>
<proteinExistence type="predicted"/>
<evidence type="ECO:0000256" key="1">
    <source>
        <dbReference type="SAM" id="Phobius"/>
    </source>
</evidence>
<evidence type="ECO:0008006" key="4">
    <source>
        <dbReference type="Google" id="ProtNLM"/>
    </source>
</evidence>
<feature type="transmembrane region" description="Helical" evidence="1">
    <location>
        <begin position="184"/>
        <end position="201"/>
    </location>
</feature>
<dbReference type="InterPro" id="IPR009339">
    <property type="entry name" value="DUF998"/>
</dbReference>
<keyword evidence="1" id="KW-1133">Transmembrane helix</keyword>
<organism evidence="2 3">
    <name type="scientific">Litoreibacter janthinus</name>
    <dbReference type="NCBI Taxonomy" id="670154"/>
    <lineage>
        <taxon>Bacteria</taxon>
        <taxon>Pseudomonadati</taxon>
        <taxon>Pseudomonadota</taxon>
        <taxon>Alphaproteobacteria</taxon>
        <taxon>Rhodobacterales</taxon>
        <taxon>Roseobacteraceae</taxon>
        <taxon>Litoreibacter</taxon>
    </lineage>
</organism>
<keyword evidence="3" id="KW-1185">Reference proteome</keyword>
<evidence type="ECO:0000313" key="3">
    <source>
        <dbReference type="Proteomes" id="UP000199658"/>
    </source>
</evidence>
<feature type="transmembrane region" description="Helical" evidence="1">
    <location>
        <begin position="12"/>
        <end position="39"/>
    </location>
</feature>
<dbReference type="RefSeq" id="WP_245781005.1">
    <property type="nucleotide sequence ID" value="NZ_FOYO01000001.1"/>
</dbReference>